<dbReference type="InterPro" id="IPR036890">
    <property type="entry name" value="HATPase_C_sf"/>
</dbReference>
<dbReference type="AlphaFoldDB" id="A0PY20"/>
<name>A0PY20_CLONN</name>
<dbReference type="Gene3D" id="3.30.565.10">
    <property type="entry name" value="Histidine kinase-like ATPase, C-terminal domain"/>
    <property type="match status" value="1"/>
</dbReference>
<reference evidence="1 2" key="1">
    <citation type="journal article" date="2006" name="Nat. Biotechnol.">
        <title>The genome and transcriptomes of the anti-tumor agent Clostridium novyi-NT.</title>
        <authorList>
            <person name="Bettegowda C."/>
            <person name="Huang X."/>
            <person name="Lin J."/>
            <person name="Cheong I."/>
            <person name="Kohli M."/>
            <person name="Szabo S.A."/>
            <person name="Zhang X."/>
            <person name="Diaz L.A. Jr."/>
            <person name="Velculescu V.E."/>
            <person name="Parmigiani G."/>
            <person name="Kinzler K.W."/>
            <person name="Vogelstein B."/>
            <person name="Zhou S."/>
        </authorList>
    </citation>
    <scope>NUCLEOTIDE SEQUENCE [LARGE SCALE GENOMIC DNA]</scope>
    <source>
        <strain evidence="1 2">NT</strain>
    </source>
</reference>
<organism evidence="1 2">
    <name type="scientific">Clostridium novyi (strain NT)</name>
    <dbReference type="NCBI Taxonomy" id="386415"/>
    <lineage>
        <taxon>Bacteria</taxon>
        <taxon>Bacillati</taxon>
        <taxon>Bacillota</taxon>
        <taxon>Clostridia</taxon>
        <taxon>Eubacteriales</taxon>
        <taxon>Clostridiaceae</taxon>
        <taxon>Clostridium</taxon>
    </lineage>
</organism>
<evidence type="ECO:0000313" key="2">
    <source>
        <dbReference type="Proteomes" id="UP000008220"/>
    </source>
</evidence>
<dbReference type="EMBL" id="CP000382">
    <property type="protein sequence ID" value="ABK61476.1"/>
    <property type="molecule type" value="Genomic_DNA"/>
</dbReference>
<protein>
    <submittedName>
        <fullName evidence="1">DNA-binding response regulator/sensor histidine kinase, putative</fullName>
    </submittedName>
</protein>
<dbReference type="KEGG" id="cno:NT01CX_1189"/>
<dbReference type="Proteomes" id="UP000008220">
    <property type="component" value="Chromosome"/>
</dbReference>
<keyword evidence="1" id="KW-0238">DNA-binding</keyword>
<keyword evidence="2" id="KW-1185">Reference proteome</keyword>
<dbReference type="STRING" id="386415.NT01CX_1189"/>
<dbReference type="GO" id="GO:0016301">
    <property type="term" value="F:kinase activity"/>
    <property type="evidence" value="ECO:0007669"/>
    <property type="project" value="UniProtKB-KW"/>
</dbReference>
<evidence type="ECO:0000313" key="1">
    <source>
        <dbReference type="EMBL" id="ABK61476.1"/>
    </source>
</evidence>
<keyword evidence="1" id="KW-0808">Transferase</keyword>
<gene>
    <name evidence="1" type="ordered locus">NT01CX_1189</name>
</gene>
<keyword evidence="1" id="KW-0418">Kinase</keyword>
<dbReference type="GO" id="GO:0003677">
    <property type="term" value="F:DNA binding"/>
    <property type="evidence" value="ECO:0007669"/>
    <property type="project" value="UniProtKB-KW"/>
</dbReference>
<sequence>MLETPLSVSICIEDNGEGIAKHELGKIFDRFYKSENSTNP</sequence>
<accession>A0PY20</accession>
<proteinExistence type="predicted"/>
<dbReference type="SUPFAM" id="SSF55874">
    <property type="entry name" value="ATPase domain of HSP90 chaperone/DNA topoisomerase II/histidine kinase"/>
    <property type="match status" value="1"/>
</dbReference>
<dbReference type="HOGENOM" id="CLU_3287516_0_0_9"/>